<evidence type="ECO:0000313" key="1">
    <source>
        <dbReference type="EMBL" id="PNY13045.1"/>
    </source>
</evidence>
<dbReference type="AlphaFoldDB" id="A0A2K3PDG2"/>
<dbReference type="EMBL" id="ASHM01005769">
    <property type="protein sequence ID" value="PNY13045.1"/>
    <property type="molecule type" value="Genomic_DNA"/>
</dbReference>
<dbReference type="EMBL" id="ASHM01005967">
    <property type="protein sequence ID" value="PNY13295.1"/>
    <property type="molecule type" value="Genomic_DNA"/>
</dbReference>
<evidence type="ECO:0000313" key="2">
    <source>
        <dbReference type="EMBL" id="PNY13295.1"/>
    </source>
</evidence>
<reference evidence="2 3" key="1">
    <citation type="journal article" date="2014" name="Am. J. Bot.">
        <title>Genome assembly and annotation for red clover (Trifolium pratense; Fabaceae).</title>
        <authorList>
            <person name="Istvanek J."/>
            <person name="Jaros M."/>
            <person name="Krenek A."/>
            <person name="Repkova J."/>
        </authorList>
    </citation>
    <scope>NUCLEOTIDE SEQUENCE [LARGE SCALE GENOMIC DNA]</scope>
    <source>
        <strain evidence="3">cv. Tatra</strain>
        <tissue evidence="2">Young leaves</tissue>
    </source>
</reference>
<reference evidence="2 3" key="2">
    <citation type="journal article" date="2017" name="Front. Plant Sci.">
        <title>Gene Classification and Mining of Molecular Markers Useful in Red Clover (Trifolium pratense) Breeding.</title>
        <authorList>
            <person name="Istvanek J."/>
            <person name="Dluhosova J."/>
            <person name="Dluhos P."/>
            <person name="Patkova L."/>
            <person name="Nedelnik J."/>
            <person name="Repkova J."/>
        </authorList>
    </citation>
    <scope>NUCLEOTIDE SEQUENCE [LARGE SCALE GENOMIC DNA]</scope>
    <source>
        <strain evidence="3">cv. Tatra</strain>
        <tissue evidence="2">Young leaves</tissue>
    </source>
</reference>
<proteinExistence type="predicted"/>
<sequence>MLMHVSASSSLLSSTTSILSCSSIDAYSCCSSTSNSSSPLGTTIVSLDCYSGQRGCHNLRLLQPPLLKVACREMASTDPTTATLFCYSACY</sequence>
<name>A0A2K3PDG2_TRIPR</name>
<evidence type="ECO:0000313" key="3">
    <source>
        <dbReference type="Proteomes" id="UP000236291"/>
    </source>
</evidence>
<dbReference type="Proteomes" id="UP000236291">
    <property type="component" value="Unassembled WGS sequence"/>
</dbReference>
<protein>
    <submittedName>
        <fullName evidence="2">Uncharacterized protein</fullName>
    </submittedName>
</protein>
<accession>A0A2K3PDG2</accession>
<comment type="caution">
    <text evidence="2">The sequence shown here is derived from an EMBL/GenBank/DDBJ whole genome shotgun (WGS) entry which is preliminary data.</text>
</comment>
<gene>
    <name evidence="1" type="ORF">L195_g009692</name>
    <name evidence="2" type="ORF">L195_g009947</name>
</gene>
<organism evidence="2 3">
    <name type="scientific">Trifolium pratense</name>
    <name type="common">Red clover</name>
    <dbReference type="NCBI Taxonomy" id="57577"/>
    <lineage>
        <taxon>Eukaryota</taxon>
        <taxon>Viridiplantae</taxon>
        <taxon>Streptophyta</taxon>
        <taxon>Embryophyta</taxon>
        <taxon>Tracheophyta</taxon>
        <taxon>Spermatophyta</taxon>
        <taxon>Magnoliopsida</taxon>
        <taxon>eudicotyledons</taxon>
        <taxon>Gunneridae</taxon>
        <taxon>Pentapetalae</taxon>
        <taxon>rosids</taxon>
        <taxon>fabids</taxon>
        <taxon>Fabales</taxon>
        <taxon>Fabaceae</taxon>
        <taxon>Papilionoideae</taxon>
        <taxon>50 kb inversion clade</taxon>
        <taxon>NPAAA clade</taxon>
        <taxon>Hologalegina</taxon>
        <taxon>IRL clade</taxon>
        <taxon>Trifolieae</taxon>
        <taxon>Trifolium</taxon>
    </lineage>
</organism>